<evidence type="ECO:0000256" key="3">
    <source>
        <dbReference type="ARBA" id="ARBA00022737"/>
    </source>
</evidence>
<evidence type="ECO:0000256" key="4">
    <source>
        <dbReference type="ARBA" id="ARBA00023242"/>
    </source>
</evidence>
<dbReference type="CDD" id="cd00200">
    <property type="entry name" value="WD40"/>
    <property type="match status" value="1"/>
</dbReference>
<dbReference type="PANTHER" id="PTHR19865">
    <property type="entry name" value="U3 SMALL NUCLEOLAR RNA INTERACTING PROTEIN 2"/>
    <property type="match status" value="1"/>
</dbReference>
<dbReference type="PROSITE" id="PS00678">
    <property type="entry name" value="WD_REPEATS_1"/>
    <property type="match status" value="2"/>
</dbReference>
<dbReference type="AlphaFoldDB" id="A0AAF3EII1"/>
<dbReference type="GO" id="GO:0032040">
    <property type="term" value="C:small-subunit processome"/>
    <property type="evidence" value="ECO:0007669"/>
    <property type="project" value="TreeGrafter"/>
</dbReference>
<name>A0AAF3EII1_9BILA</name>
<dbReference type="InterPro" id="IPR015943">
    <property type="entry name" value="WD40/YVTN_repeat-like_dom_sf"/>
</dbReference>
<proteinExistence type="predicted"/>
<dbReference type="SUPFAM" id="SSF50978">
    <property type="entry name" value="WD40 repeat-like"/>
    <property type="match status" value="1"/>
</dbReference>
<dbReference type="PANTHER" id="PTHR19865:SF0">
    <property type="entry name" value="U3 SMALL NUCLEOLAR RNA-INTERACTING PROTEIN 2"/>
    <property type="match status" value="1"/>
</dbReference>
<dbReference type="FunFam" id="2.130.10.10:FF:000509">
    <property type="entry name" value="U3 small nucleolar RNA-interacting protein"/>
    <property type="match status" value="1"/>
</dbReference>
<feature type="repeat" description="WD" evidence="5">
    <location>
        <begin position="238"/>
        <end position="279"/>
    </location>
</feature>
<dbReference type="InterPro" id="IPR019775">
    <property type="entry name" value="WD40_repeat_CS"/>
</dbReference>
<dbReference type="PRINTS" id="PR00320">
    <property type="entry name" value="GPROTEINBRPT"/>
</dbReference>
<keyword evidence="2 5" id="KW-0853">WD repeat</keyword>
<keyword evidence="7" id="KW-1185">Reference proteome</keyword>
<keyword evidence="4" id="KW-0539">Nucleus</keyword>
<evidence type="ECO:0000256" key="2">
    <source>
        <dbReference type="ARBA" id="ARBA00022574"/>
    </source>
</evidence>
<dbReference type="InterPro" id="IPR020472">
    <property type="entry name" value="WD40_PAC1"/>
</dbReference>
<evidence type="ECO:0000256" key="6">
    <source>
        <dbReference type="SAM" id="MobiDB-lite"/>
    </source>
</evidence>
<dbReference type="SMART" id="SM00320">
    <property type="entry name" value="WD40"/>
    <property type="match status" value="6"/>
</dbReference>
<dbReference type="WBParaSite" id="MBELARI_LOCUS13784">
    <property type="protein sequence ID" value="MBELARI_LOCUS13784"/>
    <property type="gene ID" value="MBELARI_LOCUS13784"/>
</dbReference>
<dbReference type="GO" id="GO:0034511">
    <property type="term" value="F:U3 snoRNA binding"/>
    <property type="evidence" value="ECO:0007669"/>
    <property type="project" value="InterPro"/>
</dbReference>
<feature type="repeat" description="WD" evidence="5">
    <location>
        <begin position="280"/>
        <end position="321"/>
    </location>
</feature>
<dbReference type="PROSITE" id="PS50082">
    <property type="entry name" value="WD_REPEATS_2"/>
    <property type="match status" value="3"/>
</dbReference>
<dbReference type="InterPro" id="IPR039241">
    <property type="entry name" value="Rrp9-like"/>
</dbReference>
<sequence>MPFFLNDGAQKRKGKSSNVKGSKRKTLNSTHEAKGAAKRKKILDDEVILSDEEYSDDEDAYAAGSGSDGEYEDSKDKEYRQAKDLLDQLIAEGDLGDEDGDSEEEAAHANIGEKLKEVASIKTGTFHRKVANKLEVVEGQETSHGRHRFTPLSVAFSPCAEFIFSTGKDSQVVKYSLKKKQTIGVIRREKANGKMQDAHSGHIFAVAVSPDGKYVATGGVDCLIKIWDASSLKFLKDLKGHLQPITSLCFRLKSTQLFSSSKDRMVKLWDLEQMGLLDTMFGHQDAVLSIDCLNKERVLSCGGQDRSVRLWKVDTESQLVLNGSHDCGSIDCVAMLNEDHFVSGSADGSLCVWSIFKKKPTTVKKCAHDRNNKQEPFWIVSVAALPFTDLVASGSNNGELRFWRVADDYKTLLLTYTYEMKGFINQIRFSNDGNFVSCATGQEHKFGRWWVDLEARNKIFVLPLTYGQEEIPHVNS</sequence>
<feature type="compositionally biased region" description="Basic residues" evidence="6">
    <location>
        <begin position="11"/>
        <end position="26"/>
    </location>
</feature>
<feature type="region of interest" description="Disordered" evidence="6">
    <location>
        <begin position="1"/>
        <end position="77"/>
    </location>
</feature>
<keyword evidence="3" id="KW-0677">Repeat</keyword>
<evidence type="ECO:0008006" key="9">
    <source>
        <dbReference type="Google" id="ProtNLM"/>
    </source>
</evidence>
<dbReference type="InterPro" id="IPR001680">
    <property type="entry name" value="WD40_rpt"/>
</dbReference>
<feature type="repeat" description="WD" evidence="5">
    <location>
        <begin position="196"/>
        <end position="237"/>
    </location>
</feature>
<evidence type="ECO:0000256" key="1">
    <source>
        <dbReference type="ARBA" id="ARBA00004123"/>
    </source>
</evidence>
<evidence type="ECO:0000313" key="8">
    <source>
        <dbReference type="WBParaSite" id="MBELARI_LOCUS13784"/>
    </source>
</evidence>
<dbReference type="Proteomes" id="UP000887575">
    <property type="component" value="Unassembled WGS sequence"/>
</dbReference>
<organism evidence="7 8">
    <name type="scientific">Mesorhabditis belari</name>
    <dbReference type="NCBI Taxonomy" id="2138241"/>
    <lineage>
        <taxon>Eukaryota</taxon>
        <taxon>Metazoa</taxon>
        <taxon>Ecdysozoa</taxon>
        <taxon>Nematoda</taxon>
        <taxon>Chromadorea</taxon>
        <taxon>Rhabditida</taxon>
        <taxon>Rhabditina</taxon>
        <taxon>Rhabditomorpha</taxon>
        <taxon>Rhabditoidea</taxon>
        <taxon>Rhabditidae</taxon>
        <taxon>Mesorhabditinae</taxon>
        <taxon>Mesorhabditis</taxon>
    </lineage>
</organism>
<dbReference type="Pfam" id="PF00400">
    <property type="entry name" value="WD40"/>
    <property type="match status" value="4"/>
</dbReference>
<reference evidence="8" key="1">
    <citation type="submission" date="2024-02" db="UniProtKB">
        <authorList>
            <consortium name="WormBaseParasite"/>
        </authorList>
    </citation>
    <scope>IDENTIFICATION</scope>
</reference>
<evidence type="ECO:0000313" key="7">
    <source>
        <dbReference type="Proteomes" id="UP000887575"/>
    </source>
</evidence>
<protein>
    <recommendedName>
        <fullName evidence="9">U3 small nucleolar RNA-interacting protein 2</fullName>
    </recommendedName>
</protein>
<dbReference type="Gene3D" id="2.130.10.10">
    <property type="entry name" value="YVTN repeat-like/Quinoprotein amine dehydrogenase"/>
    <property type="match status" value="1"/>
</dbReference>
<comment type="subcellular location">
    <subcellularLocation>
        <location evidence="1">Nucleus</location>
    </subcellularLocation>
</comment>
<accession>A0AAF3EII1</accession>
<dbReference type="PROSITE" id="PS50294">
    <property type="entry name" value="WD_REPEATS_REGION"/>
    <property type="match status" value="3"/>
</dbReference>
<dbReference type="InterPro" id="IPR036322">
    <property type="entry name" value="WD40_repeat_dom_sf"/>
</dbReference>
<feature type="compositionally biased region" description="Acidic residues" evidence="6">
    <location>
        <begin position="45"/>
        <end position="60"/>
    </location>
</feature>
<evidence type="ECO:0000256" key="5">
    <source>
        <dbReference type="PROSITE-ProRule" id="PRU00221"/>
    </source>
</evidence>